<comment type="caution">
    <text evidence="2">The sequence shown here is derived from an EMBL/GenBank/DDBJ whole genome shotgun (WGS) entry which is preliminary data.</text>
</comment>
<evidence type="ECO:0000313" key="2">
    <source>
        <dbReference type="EMBL" id="MTF39960.1"/>
    </source>
</evidence>
<name>A0A844GV31_9CHRO</name>
<dbReference type="EMBL" id="WMIA01000020">
    <property type="protein sequence ID" value="MTF39960.1"/>
    <property type="molecule type" value="Genomic_DNA"/>
</dbReference>
<accession>A0A844GV31</accession>
<feature type="transmembrane region" description="Helical" evidence="1">
    <location>
        <begin position="325"/>
        <end position="349"/>
    </location>
</feature>
<keyword evidence="1" id="KW-0812">Transmembrane</keyword>
<dbReference type="AlphaFoldDB" id="A0A844GV31"/>
<protein>
    <submittedName>
        <fullName evidence="2">Uncharacterized protein</fullName>
    </submittedName>
</protein>
<feature type="transmembrane region" description="Helical" evidence="1">
    <location>
        <begin position="140"/>
        <end position="159"/>
    </location>
</feature>
<evidence type="ECO:0000256" key="1">
    <source>
        <dbReference type="SAM" id="Phobius"/>
    </source>
</evidence>
<dbReference type="RefSeq" id="WP_099435878.1">
    <property type="nucleotide sequence ID" value="NZ_WMIA01000020.1"/>
</dbReference>
<dbReference type="InterPro" id="IPR044200">
    <property type="entry name" value="At5g03900-like"/>
</dbReference>
<keyword evidence="1" id="KW-0472">Membrane</keyword>
<feature type="transmembrane region" description="Helical" evidence="1">
    <location>
        <begin position="89"/>
        <end position="120"/>
    </location>
</feature>
<reference evidence="2 3" key="1">
    <citation type="submission" date="2019-11" db="EMBL/GenBank/DDBJ databases">
        <title>Isolation of a new High Light Tolerant Cyanobacteria.</title>
        <authorList>
            <person name="Dobson Z."/>
            <person name="Vaughn N."/>
            <person name="Vaughn M."/>
            <person name="Fromme P."/>
            <person name="Mazor Y."/>
        </authorList>
    </citation>
    <scope>NUCLEOTIDE SEQUENCE [LARGE SCALE GENOMIC DNA]</scope>
    <source>
        <strain evidence="2 3">0216</strain>
    </source>
</reference>
<gene>
    <name evidence="2" type="ORF">GGC33_13630</name>
</gene>
<dbReference type="PANTHER" id="PTHR47380">
    <property type="entry name" value="OS02G0533000 PROTEIN"/>
    <property type="match status" value="1"/>
</dbReference>
<proteinExistence type="predicted"/>
<sequence>MASPNSAIMQSVEKLNYRVTVGDVATQSGLDVKIVQQELLQLANDTSGHLQVAETGDIVYLFSSNFRSILRNKYWQLRWKKWLQKAWDIVFYLIKISFGIILISSIIIMLLAIIVIVVAISSSKDGDNNGGDSRRGGGFFFLPQFWISPDFFWMFSPNYEERRYQRQRNNKTENELNFLESIYSFLFGDGNPNRNLEERRWREIATVIKNNNGAIIAEQVAPYLDNISNQEDEDYILPVLIRFNGYPEVSDKGEIIYYFPELQVTAKERNKASVAPYLKENLWQFSIASSGQKIGAIALGGVNIVLALMLGTLLTPELAQEMGGFILFVNSIYGILVAYAVSYLTIPLIRYFWLQNRNKKVVERNNQRQNRANILESNSQLQNKINYAQQFAQQKVITGEDLAYSTEKDLLDQEIEQRDKIDEEWRKKLMDN</sequence>
<dbReference type="Proteomes" id="UP000437131">
    <property type="component" value="Unassembled WGS sequence"/>
</dbReference>
<evidence type="ECO:0000313" key="3">
    <source>
        <dbReference type="Proteomes" id="UP000437131"/>
    </source>
</evidence>
<organism evidence="2 3">
    <name type="scientific">Cyanobacterium aponinum 0216</name>
    <dbReference type="NCBI Taxonomy" id="2676140"/>
    <lineage>
        <taxon>Bacteria</taxon>
        <taxon>Bacillati</taxon>
        <taxon>Cyanobacteriota</taxon>
        <taxon>Cyanophyceae</taxon>
        <taxon>Oscillatoriophycideae</taxon>
        <taxon>Chroococcales</taxon>
        <taxon>Geminocystaceae</taxon>
        <taxon>Cyanobacterium</taxon>
    </lineage>
</organism>
<dbReference type="PANTHER" id="PTHR47380:SF4">
    <property type="entry name" value="OS02G0533000 PROTEIN"/>
    <property type="match status" value="1"/>
</dbReference>
<feature type="transmembrane region" description="Helical" evidence="1">
    <location>
        <begin position="294"/>
        <end position="313"/>
    </location>
</feature>
<keyword evidence="1" id="KW-1133">Transmembrane helix</keyword>